<reference evidence="3" key="1">
    <citation type="journal article" date="2022" name="Int. J. Mol. Sci.">
        <title>Draft Genome of Tanacetum Coccineum: Genomic Comparison of Closely Related Tanacetum-Family Plants.</title>
        <authorList>
            <person name="Yamashiro T."/>
            <person name="Shiraishi A."/>
            <person name="Nakayama K."/>
            <person name="Satake H."/>
        </authorList>
    </citation>
    <scope>NUCLEOTIDE SEQUENCE</scope>
</reference>
<evidence type="ECO:0000313" key="3">
    <source>
        <dbReference type="EMBL" id="GJT38723.1"/>
    </source>
</evidence>
<feature type="domain" description="Reverse transcriptase zinc-binding" evidence="2">
    <location>
        <begin position="155"/>
        <end position="218"/>
    </location>
</feature>
<feature type="region of interest" description="Disordered" evidence="1">
    <location>
        <begin position="510"/>
        <end position="531"/>
    </location>
</feature>
<keyword evidence="3" id="KW-0548">Nucleotidyltransferase</keyword>
<sequence length="531" mass="61293">MSMHGSSLDKLSPFRYSTWKSIIREVHMLKDRGVDLISHCHIRVGNGLRTQFWNEVWIGDTQLRVMFPRIYALEINKDCTVADKLQFSVTSSLRRSVRGGVESSQLALLQTYIEGTLLSNMEDRWVWDLNGEGVFRVKDVRILLDECFLPKAPTATRWVKYVPIKINVFAWKVFLDRLPTRSNLQHRGVLVSDLLCPLCSSAQEDSSHLFFSCRLATDIVRLVCRWWNLSWTPLGSYADWLNWFNSIRLSSKVKDLLEGVLYITWWSVWMFRNQLLFSSKAPRKDVIFDDIVSRSFTCGRFPRKVDLWTPDKKYLRILCDLPVAEDIPIASNSVRKGMRFSNWRADKPSELYWVETQDGGDAKVEVSPRDIVYTQSVDAPQGVEPKIFFKLDHRYGAISWCDDSLALVYESWYKTRRFKKENKEGTYSSLNGSGATPERNIPFLHIFDMMTNTIVTTPVNVTGALVTHTVANHAEKPEKFSGQNFKRWQQKMFFYLTTLNLARLLNETAPQVEPPKEGQPSNAQAMKAVEA</sequence>
<dbReference type="PANTHER" id="PTHR36617:SF16">
    <property type="entry name" value="OS04G0516500 PROTEIN"/>
    <property type="match status" value="1"/>
</dbReference>
<dbReference type="EMBL" id="BQNB010015326">
    <property type="protein sequence ID" value="GJT38723.1"/>
    <property type="molecule type" value="Genomic_DNA"/>
</dbReference>
<dbReference type="Pfam" id="PF13966">
    <property type="entry name" value="zf-RVT"/>
    <property type="match status" value="1"/>
</dbReference>
<keyword evidence="3" id="KW-0695">RNA-directed DNA polymerase</keyword>
<accession>A0ABQ5DIJ8</accession>
<dbReference type="GO" id="GO:0003964">
    <property type="term" value="F:RNA-directed DNA polymerase activity"/>
    <property type="evidence" value="ECO:0007669"/>
    <property type="project" value="UniProtKB-KW"/>
</dbReference>
<evidence type="ECO:0000259" key="2">
    <source>
        <dbReference type="Pfam" id="PF13966"/>
    </source>
</evidence>
<gene>
    <name evidence="3" type="ORF">Tco_0938588</name>
</gene>
<keyword evidence="4" id="KW-1185">Reference proteome</keyword>
<dbReference type="PANTHER" id="PTHR36617">
    <property type="entry name" value="PROTEIN, PUTATIVE-RELATED"/>
    <property type="match status" value="1"/>
</dbReference>
<organism evidence="3 4">
    <name type="scientific">Tanacetum coccineum</name>
    <dbReference type="NCBI Taxonomy" id="301880"/>
    <lineage>
        <taxon>Eukaryota</taxon>
        <taxon>Viridiplantae</taxon>
        <taxon>Streptophyta</taxon>
        <taxon>Embryophyta</taxon>
        <taxon>Tracheophyta</taxon>
        <taxon>Spermatophyta</taxon>
        <taxon>Magnoliopsida</taxon>
        <taxon>eudicotyledons</taxon>
        <taxon>Gunneridae</taxon>
        <taxon>Pentapetalae</taxon>
        <taxon>asterids</taxon>
        <taxon>campanulids</taxon>
        <taxon>Asterales</taxon>
        <taxon>Asteraceae</taxon>
        <taxon>Asteroideae</taxon>
        <taxon>Anthemideae</taxon>
        <taxon>Anthemidinae</taxon>
        <taxon>Tanacetum</taxon>
    </lineage>
</organism>
<comment type="caution">
    <text evidence="3">The sequence shown here is derived from an EMBL/GenBank/DDBJ whole genome shotgun (WGS) entry which is preliminary data.</text>
</comment>
<proteinExistence type="predicted"/>
<protein>
    <submittedName>
        <fullName evidence="3">RNA-directed DNA polymerase, eukaryota</fullName>
    </submittedName>
</protein>
<evidence type="ECO:0000313" key="4">
    <source>
        <dbReference type="Proteomes" id="UP001151760"/>
    </source>
</evidence>
<dbReference type="Proteomes" id="UP001151760">
    <property type="component" value="Unassembled WGS sequence"/>
</dbReference>
<name>A0ABQ5DIJ8_9ASTR</name>
<evidence type="ECO:0000256" key="1">
    <source>
        <dbReference type="SAM" id="MobiDB-lite"/>
    </source>
</evidence>
<dbReference type="InterPro" id="IPR026960">
    <property type="entry name" value="RVT-Znf"/>
</dbReference>
<keyword evidence="3" id="KW-0808">Transferase</keyword>
<reference evidence="3" key="2">
    <citation type="submission" date="2022-01" db="EMBL/GenBank/DDBJ databases">
        <authorList>
            <person name="Yamashiro T."/>
            <person name="Shiraishi A."/>
            <person name="Satake H."/>
            <person name="Nakayama K."/>
        </authorList>
    </citation>
    <scope>NUCLEOTIDE SEQUENCE</scope>
</reference>